<dbReference type="NCBIfam" id="TIGR02070">
    <property type="entry name" value="mono_pep_trsgly"/>
    <property type="match status" value="1"/>
</dbReference>
<evidence type="ECO:0000256" key="6">
    <source>
        <dbReference type="ARBA" id="ARBA00022960"/>
    </source>
</evidence>
<evidence type="ECO:0000313" key="14">
    <source>
        <dbReference type="Proteomes" id="UP000245647"/>
    </source>
</evidence>
<comment type="caution">
    <text evidence="13">The sequence shown here is derived from an EMBL/GenBank/DDBJ whole genome shotgun (WGS) entry which is preliminary data.</text>
</comment>
<proteinExistence type="inferred from homology"/>
<gene>
    <name evidence="11" type="primary">mtgA</name>
    <name evidence="13" type="ORF">DDR33_18550</name>
</gene>
<dbReference type="Gene3D" id="1.10.3810.10">
    <property type="entry name" value="Biosynthetic peptidoglycan transglycosylase-like"/>
    <property type="match status" value="1"/>
</dbReference>
<keyword evidence="4 11" id="KW-0808">Transferase</keyword>
<dbReference type="GO" id="GO:0009252">
    <property type="term" value="P:peptidoglycan biosynthetic process"/>
    <property type="evidence" value="ECO:0007669"/>
    <property type="project" value="UniProtKB-UniRule"/>
</dbReference>
<keyword evidence="5 11" id="KW-0812">Transmembrane</keyword>
<dbReference type="GO" id="GO:0016763">
    <property type="term" value="F:pentosyltransferase activity"/>
    <property type="evidence" value="ECO:0007669"/>
    <property type="project" value="InterPro"/>
</dbReference>
<evidence type="ECO:0000256" key="11">
    <source>
        <dbReference type="HAMAP-Rule" id="MF_00766"/>
    </source>
</evidence>
<evidence type="ECO:0000256" key="10">
    <source>
        <dbReference type="ARBA" id="ARBA00023316"/>
    </source>
</evidence>
<evidence type="ECO:0000256" key="9">
    <source>
        <dbReference type="ARBA" id="ARBA00023136"/>
    </source>
</evidence>
<comment type="pathway">
    <text evidence="11">Cell wall biogenesis; peptidoglycan biosynthesis.</text>
</comment>
<dbReference type="OrthoDB" id="9766909at2"/>
<evidence type="ECO:0000256" key="2">
    <source>
        <dbReference type="ARBA" id="ARBA00022519"/>
    </source>
</evidence>
<dbReference type="GO" id="GO:0009274">
    <property type="term" value="C:peptidoglycan-based cell wall"/>
    <property type="evidence" value="ECO:0007669"/>
    <property type="project" value="InterPro"/>
</dbReference>
<keyword evidence="14" id="KW-1185">Reference proteome</keyword>
<evidence type="ECO:0000256" key="8">
    <source>
        <dbReference type="ARBA" id="ARBA00022989"/>
    </source>
</evidence>
<keyword evidence="8 11" id="KW-1133">Transmembrane helix</keyword>
<comment type="subcellular location">
    <subcellularLocation>
        <location evidence="11">Cell membrane</location>
        <topology evidence="11">Single-pass membrane protein</topology>
    </subcellularLocation>
</comment>
<dbReference type="SUPFAM" id="SSF53955">
    <property type="entry name" value="Lysozyme-like"/>
    <property type="match status" value="1"/>
</dbReference>
<feature type="domain" description="Glycosyl transferase family 51" evidence="12">
    <location>
        <begin position="68"/>
        <end position="232"/>
    </location>
</feature>
<dbReference type="GO" id="GO:0008955">
    <property type="term" value="F:peptidoglycan glycosyltransferase activity"/>
    <property type="evidence" value="ECO:0007669"/>
    <property type="project" value="UniProtKB-UniRule"/>
</dbReference>
<comment type="catalytic activity">
    <reaction evidence="11">
        <text>[GlcNAc-(1-&gt;4)-Mur2Ac(oyl-L-Ala-gamma-D-Glu-L-Lys-D-Ala-D-Ala)](n)-di-trans,octa-cis-undecaprenyl diphosphate + beta-D-GlcNAc-(1-&gt;4)-Mur2Ac(oyl-L-Ala-gamma-D-Glu-L-Lys-D-Ala-D-Ala)-di-trans,octa-cis-undecaprenyl diphosphate = [GlcNAc-(1-&gt;4)-Mur2Ac(oyl-L-Ala-gamma-D-Glu-L-Lys-D-Ala-D-Ala)](n+1)-di-trans,octa-cis-undecaprenyl diphosphate + di-trans,octa-cis-undecaprenyl diphosphate + H(+)</text>
        <dbReference type="Rhea" id="RHEA:23708"/>
        <dbReference type="Rhea" id="RHEA-COMP:9602"/>
        <dbReference type="Rhea" id="RHEA-COMP:9603"/>
        <dbReference type="ChEBI" id="CHEBI:15378"/>
        <dbReference type="ChEBI" id="CHEBI:58405"/>
        <dbReference type="ChEBI" id="CHEBI:60033"/>
        <dbReference type="ChEBI" id="CHEBI:78435"/>
        <dbReference type="EC" id="2.4.99.28"/>
    </reaction>
</comment>
<dbReference type="GO" id="GO:0071555">
    <property type="term" value="P:cell wall organization"/>
    <property type="evidence" value="ECO:0007669"/>
    <property type="project" value="UniProtKB-KW"/>
</dbReference>
<keyword evidence="3 11" id="KW-0328">Glycosyltransferase</keyword>
<dbReference type="Pfam" id="PF00912">
    <property type="entry name" value="Transgly"/>
    <property type="match status" value="1"/>
</dbReference>
<keyword evidence="10 11" id="KW-0961">Cell wall biogenesis/degradation</keyword>
<keyword evidence="2" id="KW-0997">Cell inner membrane</keyword>
<dbReference type="PANTHER" id="PTHR30400">
    <property type="entry name" value="MONOFUNCTIONAL BIOSYNTHETIC PEPTIDOGLYCAN TRANSGLYCOSYLASE"/>
    <property type="match status" value="1"/>
</dbReference>
<dbReference type="HAMAP" id="MF_00766">
    <property type="entry name" value="PGT_MtgA"/>
    <property type="match status" value="1"/>
</dbReference>
<keyword evidence="1 11" id="KW-1003">Cell membrane</keyword>
<evidence type="ECO:0000256" key="3">
    <source>
        <dbReference type="ARBA" id="ARBA00022676"/>
    </source>
</evidence>
<organism evidence="13 14">
    <name type="scientific">Pararcticibacter amylolyticus</name>
    <dbReference type="NCBI Taxonomy" id="2173175"/>
    <lineage>
        <taxon>Bacteria</taxon>
        <taxon>Pseudomonadati</taxon>
        <taxon>Bacteroidota</taxon>
        <taxon>Sphingobacteriia</taxon>
        <taxon>Sphingobacteriales</taxon>
        <taxon>Sphingobacteriaceae</taxon>
        <taxon>Pararcticibacter</taxon>
    </lineage>
</organism>
<sequence length="242" mass="27976">MPSKRKGKSSGPSLRFANIFRIVKKVLAYFFAVTILWVIVYRFIDPPVTWLMLQRGFERKAAGKTWKLDKKWRDFDELSNNLKCAAISGEDAGFMNHWGFDANAIQKAYLKNKAGKPMRGGSTISQQTAKNVFLWPGRSWIRKGFEAYFTILIEIFWSKQRILEVYLNVIEMGDGIYGAEAATLHYYNKPAEKLTKRQAALLIAVLPNPRRWQPSNPTKYINYKAALIRRNMRIIGKKLSFE</sequence>
<evidence type="ECO:0000256" key="4">
    <source>
        <dbReference type="ARBA" id="ARBA00022679"/>
    </source>
</evidence>
<keyword evidence="9 11" id="KW-0472">Membrane</keyword>
<evidence type="ECO:0000313" key="13">
    <source>
        <dbReference type="EMBL" id="PWG79057.1"/>
    </source>
</evidence>
<keyword evidence="6 11" id="KW-0133">Cell shape</keyword>
<dbReference type="InterPro" id="IPR001264">
    <property type="entry name" value="Glyco_trans_51"/>
</dbReference>
<feature type="transmembrane region" description="Helical" evidence="11">
    <location>
        <begin position="26"/>
        <end position="44"/>
    </location>
</feature>
<evidence type="ECO:0000259" key="12">
    <source>
        <dbReference type="Pfam" id="PF00912"/>
    </source>
</evidence>
<comment type="similarity">
    <text evidence="11">Belongs to the glycosyltransferase 51 family.</text>
</comment>
<dbReference type="EC" id="2.4.99.28" evidence="11"/>
<keyword evidence="7 11" id="KW-0573">Peptidoglycan synthesis</keyword>
<dbReference type="UniPathway" id="UPA00219"/>
<dbReference type="Proteomes" id="UP000245647">
    <property type="component" value="Unassembled WGS sequence"/>
</dbReference>
<evidence type="ECO:0000256" key="7">
    <source>
        <dbReference type="ARBA" id="ARBA00022984"/>
    </source>
</evidence>
<dbReference type="InterPro" id="IPR011812">
    <property type="entry name" value="Pep_trsgly"/>
</dbReference>
<accession>A0A2U2PCD4</accession>
<evidence type="ECO:0000256" key="5">
    <source>
        <dbReference type="ARBA" id="ARBA00022692"/>
    </source>
</evidence>
<dbReference type="AlphaFoldDB" id="A0A2U2PCD4"/>
<dbReference type="PANTHER" id="PTHR30400:SF0">
    <property type="entry name" value="BIOSYNTHETIC PEPTIDOGLYCAN TRANSGLYCOSYLASE"/>
    <property type="match status" value="1"/>
</dbReference>
<dbReference type="InterPro" id="IPR023346">
    <property type="entry name" value="Lysozyme-like_dom_sf"/>
</dbReference>
<dbReference type="GO" id="GO:0005886">
    <property type="term" value="C:plasma membrane"/>
    <property type="evidence" value="ECO:0007669"/>
    <property type="project" value="UniProtKB-SubCell"/>
</dbReference>
<comment type="function">
    <text evidence="11">Peptidoglycan polymerase that catalyzes glycan chain elongation from lipid-linked precursors.</text>
</comment>
<evidence type="ECO:0000256" key="1">
    <source>
        <dbReference type="ARBA" id="ARBA00022475"/>
    </source>
</evidence>
<reference evidence="13 14" key="1">
    <citation type="submission" date="2018-04" db="EMBL/GenBank/DDBJ databases">
        <title>Pedobacter chongqingensis sp. nov., isolated from a rottenly hemp rope.</title>
        <authorList>
            <person name="Cai Y."/>
        </authorList>
    </citation>
    <scope>NUCLEOTIDE SEQUENCE [LARGE SCALE GENOMIC DNA]</scope>
    <source>
        <strain evidence="13 14">FJ4-8</strain>
    </source>
</reference>
<protein>
    <recommendedName>
        <fullName evidence="11">Biosynthetic peptidoglycan transglycosylase</fullName>
        <ecNumber evidence="11">2.4.99.28</ecNumber>
    </recommendedName>
    <alternativeName>
        <fullName evidence="11">Glycan polymerase</fullName>
    </alternativeName>
    <alternativeName>
        <fullName evidence="11">Peptidoglycan glycosyltransferase MtgA</fullName>
        <shortName evidence="11">PGT</shortName>
    </alternativeName>
</protein>
<name>A0A2U2PCD4_9SPHI</name>
<dbReference type="RefSeq" id="WP_109417302.1">
    <property type="nucleotide sequence ID" value="NZ_QEAS01000017.1"/>
</dbReference>
<dbReference type="InterPro" id="IPR036950">
    <property type="entry name" value="PBP_transglycosylase"/>
</dbReference>
<dbReference type="EMBL" id="QEAS01000017">
    <property type="protein sequence ID" value="PWG79057.1"/>
    <property type="molecule type" value="Genomic_DNA"/>
</dbReference>
<dbReference type="GO" id="GO:0008360">
    <property type="term" value="P:regulation of cell shape"/>
    <property type="evidence" value="ECO:0007669"/>
    <property type="project" value="UniProtKB-KW"/>
</dbReference>